<keyword evidence="3 5" id="KW-0067">ATP-binding</keyword>
<keyword evidence="1" id="KW-0813">Transport</keyword>
<dbReference type="EMBL" id="JAXAFJ010000007">
    <property type="protein sequence ID" value="MDX6806811.1"/>
    <property type="molecule type" value="Genomic_DNA"/>
</dbReference>
<organism evidence="5 6">
    <name type="scientific">Terrihabitans rhizophilus</name>
    <dbReference type="NCBI Taxonomy" id="3092662"/>
    <lineage>
        <taxon>Bacteria</taxon>
        <taxon>Pseudomonadati</taxon>
        <taxon>Pseudomonadota</taxon>
        <taxon>Alphaproteobacteria</taxon>
        <taxon>Hyphomicrobiales</taxon>
        <taxon>Terrihabitans</taxon>
    </lineage>
</organism>
<evidence type="ECO:0000256" key="3">
    <source>
        <dbReference type="ARBA" id="ARBA00022840"/>
    </source>
</evidence>
<dbReference type="PANTHER" id="PTHR45772">
    <property type="entry name" value="CONSERVED COMPONENT OF ABC TRANSPORTER FOR NATURAL AMINO ACIDS-RELATED"/>
    <property type="match status" value="1"/>
</dbReference>
<dbReference type="Pfam" id="PF00005">
    <property type="entry name" value="ABC_tran"/>
    <property type="match status" value="1"/>
</dbReference>
<dbReference type="GO" id="GO:0005524">
    <property type="term" value="F:ATP binding"/>
    <property type="evidence" value="ECO:0007669"/>
    <property type="project" value="UniProtKB-KW"/>
</dbReference>
<gene>
    <name evidence="5" type="ORF">SCD90_12120</name>
</gene>
<dbReference type="InterPro" id="IPR051120">
    <property type="entry name" value="ABC_AA/LPS_Transport"/>
</dbReference>
<evidence type="ECO:0000313" key="6">
    <source>
        <dbReference type="Proteomes" id="UP001274321"/>
    </source>
</evidence>
<dbReference type="RefSeq" id="WP_319844938.1">
    <property type="nucleotide sequence ID" value="NZ_JAXAFJ010000007.1"/>
</dbReference>
<evidence type="ECO:0000256" key="2">
    <source>
        <dbReference type="ARBA" id="ARBA00022741"/>
    </source>
</evidence>
<evidence type="ECO:0000259" key="4">
    <source>
        <dbReference type="PROSITE" id="PS50893"/>
    </source>
</evidence>
<proteinExistence type="predicted"/>
<dbReference type="SMART" id="SM00382">
    <property type="entry name" value="AAA"/>
    <property type="match status" value="1"/>
</dbReference>
<protein>
    <submittedName>
        <fullName evidence="5">ABC transporter ATP-binding protein</fullName>
    </submittedName>
</protein>
<dbReference type="InterPro" id="IPR003593">
    <property type="entry name" value="AAA+_ATPase"/>
</dbReference>
<dbReference type="InterPro" id="IPR032823">
    <property type="entry name" value="BCA_ABC_TP_C"/>
</dbReference>
<dbReference type="CDD" id="cd03219">
    <property type="entry name" value="ABC_Mj1267_LivG_branched"/>
    <property type="match status" value="1"/>
</dbReference>
<evidence type="ECO:0000313" key="5">
    <source>
        <dbReference type="EMBL" id="MDX6806811.1"/>
    </source>
</evidence>
<comment type="caution">
    <text evidence="5">The sequence shown here is derived from an EMBL/GenBank/DDBJ whole genome shotgun (WGS) entry which is preliminary data.</text>
</comment>
<dbReference type="Gene3D" id="3.40.50.300">
    <property type="entry name" value="P-loop containing nucleotide triphosphate hydrolases"/>
    <property type="match status" value="1"/>
</dbReference>
<dbReference type="PROSITE" id="PS50893">
    <property type="entry name" value="ABC_TRANSPORTER_2"/>
    <property type="match status" value="1"/>
</dbReference>
<reference evidence="5 6" key="1">
    <citation type="submission" date="2023-11" db="EMBL/GenBank/DDBJ databases">
        <authorList>
            <person name="Bao R."/>
        </authorList>
    </citation>
    <scope>NUCLEOTIDE SEQUENCE [LARGE SCALE GENOMIC DNA]</scope>
    <source>
        <strain evidence="5 6">PJ23</strain>
    </source>
</reference>
<sequence length="272" mass="29368">MSATLLETRQITRRFGGLVAVDGVDLDVAEGEVHGLIGPNGAGKTTMLNLLSGHLPSSSGSILFADADVTRHAAEKRAIAGIRRTFQNLKLFKELPALDNVMVGLHASTRSEIFHALLRTPFQRREEREIVERAREALDFVGLGPFADKAAGSLPYGHQRLLEIARAFVARPKLLLLDEPAAGLNGAESKALVDLIRRIRAAGTTTVLVEHHMDVVMPTCDRITVLNYGKLLAKGTPQDIRHNSEVIGAYLGKGSALKRERAAQEGAVHAAP</sequence>
<dbReference type="InterPro" id="IPR027417">
    <property type="entry name" value="P-loop_NTPase"/>
</dbReference>
<dbReference type="Pfam" id="PF12399">
    <property type="entry name" value="BCA_ABC_TP_C"/>
    <property type="match status" value="1"/>
</dbReference>
<dbReference type="PANTHER" id="PTHR45772:SF7">
    <property type="entry name" value="AMINO ACID ABC TRANSPORTER ATP-BINDING PROTEIN"/>
    <property type="match status" value="1"/>
</dbReference>
<dbReference type="SUPFAM" id="SSF52540">
    <property type="entry name" value="P-loop containing nucleoside triphosphate hydrolases"/>
    <property type="match status" value="1"/>
</dbReference>
<keyword evidence="6" id="KW-1185">Reference proteome</keyword>
<feature type="domain" description="ABC transporter" evidence="4">
    <location>
        <begin position="6"/>
        <end position="253"/>
    </location>
</feature>
<dbReference type="InterPro" id="IPR003439">
    <property type="entry name" value="ABC_transporter-like_ATP-bd"/>
</dbReference>
<dbReference type="Proteomes" id="UP001274321">
    <property type="component" value="Unassembled WGS sequence"/>
</dbReference>
<evidence type="ECO:0000256" key="1">
    <source>
        <dbReference type="ARBA" id="ARBA00022448"/>
    </source>
</evidence>
<keyword evidence="2" id="KW-0547">Nucleotide-binding</keyword>
<accession>A0ABU4RPP5</accession>
<name>A0ABU4RPP5_9HYPH</name>